<evidence type="ECO:0000256" key="2">
    <source>
        <dbReference type="SAM" id="SignalP"/>
    </source>
</evidence>
<accession>A0AAC9HM47</accession>
<name>A0AAC9HM47_9PSEU</name>
<organism evidence="3 4">
    <name type="scientific">Actinoalloteichus hymeniacidonis</name>
    <dbReference type="NCBI Taxonomy" id="340345"/>
    <lineage>
        <taxon>Bacteria</taxon>
        <taxon>Bacillati</taxon>
        <taxon>Actinomycetota</taxon>
        <taxon>Actinomycetes</taxon>
        <taxon>Pseudonocardiales</taxon>
        <taxon>Pseudonocardiaceae</taxon>
        <taxon>Actinoalloteichus</taxon>
    </lineage>
</organism>
<dbReference type="PROSITE" id="PS51257">
    <property type="entry name" value="PROKAR_LIPOPROTEIN"/>
    <property type="match status" value="1"/>
</dbReference>
<evidence type="ECO:0000256" key="1">
    <source>
        <dbReference type="SAM" id="MobiDB-lite"/>
    </source>
</evidence>
<feature type="signal peptide" evidence="2">
    <location>
        <begin position="1"/>
        <end position="24"/>
    </location>
</feature>
<feature type="compositionally biased region" description="Acidic residues" evidence="1">
    <location>
        <begin position="88"/>
        <end position="112"/>
    </location>
</feature>
<proteinExistence type="predicted"/>
<evidence type="ECO:0000313" key="4">
    <source>
        <dbReference type="Proteomes" id="UP000095210"/>
    </source>
</evidence>
<protein>
    <submittedName>
        <fullName evidence="3">Uncharacterized protein</fullName>
    </submittedName>
</protein>
<feature type="chain" id="PRO_5042176524" evidence="2">
    <location>
        <begin position="25"/>
        <end position="150"/>
    </location>
</feature>
<keyword evidence="2" id="KW-0732">Signal</keyword>
<dbReference type="KEGG" id="ahm:TL08_02365"/>
<keyword evidence="4" id="KW-1185">Reference proteome</keyword>
<feature type="region of interest" description="Disordered" evidence="1">
    <location>
        <begin position="25"/>
        <end position="116"/>
    </location>
</feature>
<evidence type="ECO:0000313" key="3">
    <source>
        <dbReference type="EMBL" id="AOS61311.1"/>
    </source>
</evidence>
<dbReference type="AlphaFoldDB" id="A0AAC9HM47"/>
<dbReference type="EMBL" id="CP014859">
    <property type="protein sequence ID" value="AOS61311.1"/>
    <property type="molecule type" value="Genomic_DNA"/>
</dbReference>
<gene>
    <name evidence="3" type="ORF">TL08_02365</name>
</gene>
<reference evidence="4" key="1">
    <citation type="submission" date="2016-03" db="EMBL/GenBank/DDBJ databases">
        <title>Complete genome sequence of the type strain Actinoalloteichus hymeniacidonis DSM 45092.</title>
        <authorList>
            <person name="Schaffert L."/>
            <person name="Albersmeier A."/>
            <person name="Winkler A."/>
            <person name="Kalinowski J."/>
            <person name="Zotchev S."/>
            <person name="Ruckert C."/>
        </authorList>
    </citation>
    <scope>NUCLEOTIDE SEQUENCE [LARGE SCALE GENOMIC DNA]</scope>
    <source>
        <strain evidence="4">HPA177(T) (DSM 45092(T))</strain>
    </source>
</reference>
<feature type="compositionally biased region" description="Low complexity" evidence="1">
    <location>
        <begin position="67"/>
        <end position="87"/>
    </location>
</feature>
<sequence length="150" mass="15211">MRTTRKSMFVGVMAAMAFALSACGDDGGAGESEEMGPGEMSSEMDSTEMDDSDMGGSDMGESEMGSEDMGGSDMDGSGMESDMNGSDMEAEDMGAEDMGGEDMGAEEMDSESESTVGMGAVPGIVPSSVSHAGSVVLLDDGFVSGLLTTR</sequence>
<dbReference type="RefSeq" id="WP_069846234.1">
    <property type="nucleotide sequence ID" value="NZ_CP014859.1"/>
</dbReference>
<dbReference type="Proteomes" id="UP000095210">
    <property type="component" value="Chromosome"/>
</dbReference>